<evidence type="ECO:0000256" key="7">
    <source>
        <dbReference type="ARBA" id="ARBA00022737"/>
    </source>
</evidence>
<dbReference type="InterPro" id="IPR013785">
    <property type="entry name" value="Aldolase_TIM"/>
</dbReference>
<dbReference type="GO" id="GO:0102265">
    <property type="term" value="F:tRNA-dihydrouridine47 synthase activity"/>
    <property type="evidence" value="ECO:0007669"/>
    <property type="project" value="UniProtKB-EC"/>
</dbReference>
<proteinExistence type="inferred from homology"/>
<feature type="region of interest" description="Disordered" evidence="20">
    <location>
        <begin position="900"/>
        <end position="929"/>
    </location>
</feature>
<evidence type="ECO:0000313" key="23">
    <source>
        <dbReference type="Proteomes" id="UP000002281"/>
    </source>
</evidence>
<feature type="region of interest" description="Disordered" evidence="20">
    <location>
        <begin position="748"/>
        <end position="771"/>
    </location>
</feature>
<dbReference type="Proteomes" id="UP000002281">
    <property type="component" value="Chromosome 7"/>
</dbReference>
<feature type="domain" description="C3H1-type" evidence="21">
    <location>
        <begin position="133"/>
        <end position="163"/>
    </location>
</feature>
<feature type="compositionally biased region" description="Basic residues" evidence="20">
    <location>
        <begin position="116"/>
        <end position="130"/>
    </location>
</feature>
<evidence type="ECO:0000256" key="20">
    <source>
        <dbReference type="SAM" id="MobiDB-lite"/>
    </source>
</evidence>
<dbReference type="Pfam" id="PF25585">
    <property type="entry name" value="zf-CCCH_DUS3L"/>
    <property type="match status" value="2"/>
</dbReference>
<feature type="region of interest" description="Disordered" evidence="20">
    <location>
        <begin position="516"/>
        <end position="545"/>
    </location>
</feature>
<comment type="cofactor">
    <cofactor evidence="1 19">
        <name>FMN</name>
        <dbReference type="ChEBI" id="CHEBI:58210"/>
    </cofactor>
</comment>
<dbReference type="InterPro" id="IPR035587">
    <property type="entry name" value="DUS-like_FMN-bd"/>
</dbReference>
<evidence type="ECO:0000256" key="6">
    <source>
        <dbReference type="ARBA" id="ARBA00022723"/>
    </source>
</evidence>
<dbReference type="FunCoup" id="A0A3Q2H5H3">
    <property type="interactions" value="65"/>
</dbReference>
<dbReference type="GO" id="GO:0050660">
    <property type="term" value="F:flavin adenine dinucleotide binding"/>
    <property type="evidence" value="ECO:0007669"/>
    <property type="project" value="UniProtKB-UniRule"/>
</dbReference>
<dbReference type="Pfam" id="PF01207">
    <property type="entry name" value="Dus"/>
    <property type="match status" value="1"/>
</dbReference>
<feature type="region of interest" description="Disordered" evidence="20">
    <location>
        <begin position="947"/>
        <end position="998"/>
    </location>
</feature>
<dbReference type="InterPro" id="IPR000571">
    <property type="entry name" value="Znf_CCCH"/>
</dbReference>
<keyword evidence="3 19" id="KW-0288">FMN</keyword>
<comment type="catalytic activity">
    <reaction evidence="14">
        <text>5,6-dihydrouridine(47) in tRNA + NAD(+) = uridine(47) in tRNA + NADH + H(+)</text>
        <dbReference type="Rhea" id="RHEA:53364"/>
        <dbReference type="Rhea" id="RHEA-COMP:13539"/>
        <dbReference type="Rhea" id="RHEA-COMP:13540"/>
        <dbReference type="ChEBI" id="CHEBI:15378"/>
        <dbReference type="ChEBI" id="CHEBI:57540"/>
        <dbReference type="ChEBI" id="CHEBI:57945"/>
        <dbReference type="ChEBI" id="CHEBI:65315"/>
        <dbReference type="ChEBI" id="CHEBI:74443"/>
        <dbReference type="EC" id="1.3.1.89"/>
    </reaction>
    <physiologicalReaction direction="right-to-left" evidence="14">
        <dbReference type="Rhea" id="RHEA:53366"/>
    </physiologicalReaction>
</comment>
<evidence type="ECO:0000256" key="4">
    <source>
        <dbReference type="ARBA" id="ARBA00022664"/>
    </source>
</evidence>
<protein>
    <recommendedName>
        <fullName evidence="19">tRNA-dihydrouridine(47) synthase [NAD(P)(+)]</fullName>
        <ecNumber evidence="19">1.3.1.-</ecNumber>
    </recommendedName>
    <alternativeName>
        <fullName evidence="19">tRNA-dihydrouridine synthase 3</fullName>
    </alternativeName>
</protein>
<keyword evidence="5 19" id="KW-0819">tRNA processing</keyword>
<sequence length="1132" mass="117631">MAEGATEAPAESGGGGDSGAGALERGVAPIKPQYLTTKERFHEFLEAKGQEKPSRETEAGDPGGNDLGEPEAKRIRLEDGQTGDGRTEDGQTEDGRTEDGRTEEAAEPGEQPQAQKRARGQNKGRPHVKPTHYDKDRLCPSLVQEPATQCAFGARCRFLHDVGRYLAAKPADLGPRCVLFETFGRCPAGVTCRFAGAHLGPGGRNLVRQEQGVQAPPVRNGLDKALQQQLRKRQVRFERAEQALRQLSRGQLPGPPSAVPEATEAEGAPAQDPQELGTVAPASGPVQTCGALTDEDIVRLRPCEKRRLDISGKLYLAPLTTCGNLPFRRVCKRFGADVTCGEMAVCTNLLQGQTSEWALLRRHQCEDIFGVQLEGAFPDTMTKCAELLNRTVDVDFVDINVGCPIDLVYKKGGGCALMQRSGKFQQIVRGMSQRRPAQALAVHGDQGAATLGHLGVRAPGHSAGLHTLRPGALGLGHAGRGAHAPLPPRVALLPVQVRARGPAGAAATAPQRAAALLPGPRLPGDASGQPAGGRLDPHQRDAAGTRAARLRLPAKAQGQRVQVATGRAGTPGPETINFILCKPGLSVTVSGGFPPRRRPCPTAPFLLLTVCHGPPGHPPGAQPGLGHKEATGARDGGASACRVWIRAGSLEEGALALADGRPQTGPPFGTPALVSLSAPPHPTPPPGSGTLTRGWAAAWNPLPGATGQTELGGTWSPLSGRPPVLLPAALPARPASPRLSMQHPKPFYAPATPQEGFSPRGPDGAEAPAPACPEPLPAVGVSNLYPAPNPEKEVFPVPPAGFQMAPCGCCFDPRIYRIEWAATDFGQSSLYKLVAAGGGGPAGGPASPGTYLLEPQPYLKATGPPPPYPHYQPAPGGAPYLMSYFPPEGPDALGFAGDGGPPAFVELPPTLLKDGPAPPAPPKETQPPPLLITLPAEAALPPATYGHFKGRLSQLHGPGEPLAFPPKEPGPGPGEPKAAEADGPPLGAGEAGTPQATKAAALPDKVLLEDAMKLFDCLPGVPEPEGTPGKGPGPGQPDGAGDSSGDIRSLHLPDELLSFDYSVPEILDTVSHVDYFFNFKALDEEPPAQPGPPAVQPAAPAPRAEPPGRRKAGASATKKGRQGGKNKQATPP</sequence>
<evidence type="ECO:0000256" key="8">
    <source>
        <dbReference type="ARBA" id="ARBA00022771"/>
    </source>
</evidence>
<dbReference type="PANTHER" id="PTHR37871">
    <property type="entry name" value="PROLINE-RICH PROTEIN 22"/>
    <property type="match status" value="1"/>
</dbReference>
<evidence type="ECO:0000256" key="3">
    <source>
        <dbReference type="ARBA" id="ARBA00022643"/>
    </source>
</evidence>
<evidence type="ECO:0000256" key="14">
    <source>
        <dbReference type="ARBA" id="ARBA00048266"/>
    </source>
</evidence>
<comment type="catalytic activity">
    <reaction evidence="17">
        <text>5,6-dihydrouridine(47) in tRNA + NADP(+) = uridine(47) in tRNA + NADPH + H(+)</text>
        <dbReference type="Rhea" id="RHEA:53360"/>
        <dbReference type="Rhea" id="RHEA-COMP:13539"/>
        <dbReference type="Rhea" id="RHEA-COMP:13540"/>
        <dbReference type="ChEBI" id="CHEBI:15378"/>
        <dbReference type="ChEBI" id="CHEBI:57783"/>
        <dbReference type="ChEBI" id="CHEBI:58349"/>
        <dbReference type="ChEBI" id="CHEBI:65315"/>
        <dbReference type="ChEBI" id="CHEBI:74443"/>
        <dbReference type="EC" id="1.3.1.89"/>
    </reaction>
    <physiologicalReaction direction="right-to-left" evidence="17">
        <dbReference type="Rhea" id="RHEA:53362"/>
    </physiologicalReaction>
</comment>
<dbReference type="SUPFAM" id="SSF51395">
    <property type="entry name" value="FMN-linked oxidoreductases"/>
    <property type="match status" value="1"/>
</dbReference>
<dbReference type="CDD" id="cd02801">
    <property type="entry name" value="DUS_like_FMN"/>
    <property type="match status" value="1"/>
</dbReference>
<feature type="region of interest" description="Disordered" evidence="20">
    <location>
        <begin position="1017"/>
        <end position="1049"/>
    </location>
</feature>
<dbReference type="FunFam" id="4.10.1000.10:FF:000029">
    <property type="entry name" value="tRNA-dihydrouridine(47) synthase [NAD(P)(+)]"/>
    <property type="match status" value="1"/>
</dbReference>
<feature type="region of interest" description="Disordered" evidence="20">
    <location>
        <begin position="1"/>
        <end position="133"/>
    </location>
</feature>
<feature type="zinc finger region" description="C3H1-type" evidence="18">
    <location>
        <begin position="133"/>
        <end position="163"/>
    </location>
</feature>
<feature type="compositionally biased region" description="Basic and acidic residues" evidence="20">
    <location>
        <begin position="70"/>
        <end position="104"/>
    </location>
</feature>
<keyword evidence="12" id="KW-0520">NAD</keyword>
<evidence type="ECO:0000256" key="15">
    <source>
        <dbReference type="ARBA" id="ARBA00048342"/>
    </source>
</evidence>
<feature type="compositionally biased region" description="Pro residues" evidence="20">
    <location>
        <begin position="963"/>
        <end position="974"/>
    </location>
</feature>
<evidence type="ECO:0000256" key="5">
    <source>
        <dbReference type="ARBA" id="ARBA00022694"/>
    </source>
</evidence>
<keyword evidence="10" id="KW-0521">NADP</keyword>
<comment type="catalytic activity">
    <reaction evidence="16">
        <text>a 5,6-dihydrouridine in mRNA + NADP(+) = a uridine in mRNA + NADPH + H(+)</text>
        <dbReference type="Rhea" id="RHEA:69855"/>
        <dbReference type="Rhea" id="RHEA-COMP:14658"/>
        <dbReference type="Rhea" id="RHEA-COMP:17789"/>
        <dbReference type="ChEBI" id="CHEBI:15378"/>
        <dbReference type="ChEBI" id="CHEBI:57783"/>
        <dbReference type="ChEBI" id="CHEBI:58349"/>
        <dbReference type="ChEBI" id="CHEBI:65315"/>
        <dbReference type="ChEBI" id="CHEBI:74443"/>
    </reaction>
    <physiologicalReaction direction="right-to-left" evidence="16">
        <dbReference type="Rhea" id="RHEA:69857"/>
    </physiologicalReaction>
</comment>
<dbReference type="Pfam" id="PF15776">
    <property type="entry name" value="PRR22"/>
    <property type="match status" value="1"/>
</dbReference>
<evidence type="ECO:0000256" key="17">
    <source>
        <dbReference type="ARBA" id="ARBA00049513"/>
    </source>
</evidence>
<feature type="compositionally biased region" description="Gly residues" evidence="20">
    <location>
        <begin position="1028"/>
        <end position="1038"/>
    </location>
</feature>
<comment type="similarity">
    <text evidence="19">Belongs to the dus family. Dus3 subfamily.</text>
</comment>
<reference evidence="22" key="2">
    <citation type="submission" date="2025-08" db="UniProtKB">
        <authorList>
            <consortium name="Ensembl"/>
        </authorList>
    </citation>
    <scope>IDENTIFICATION</scope>
    <source>
        <strain evidence="22">Thoroughbred</strain>
    </source>
</reference>
<dbReference type="PANTHER" id="PTHR37871:SF1">
    <property type="entry name" value="PROLINE-RICH PROTEIN 22"/>
    <property type="match status" value="1"/>
</dbReference>
<evidence type="ECO:0000256" key="9">
    <source>
        <dbReference type="ARBA" id="ARBA00022833"/>
    </source>
</evidence>
<feature type="region of interest" description="Disordered" evidence="20">
    <location>
        <begin position="246"/>
        <end position="285"/>
    </location>
</feature>
<keyword evidence="4" id="KW-0507">mRNA processing</keyword>
<dbReference type="InParanoid" id="A0A3Q2H5H3"/>
<dbReference type="AlphaFoldDB" id="A0A3Q2H5H3"/>
<evidence type="ECO:0000313" key="22">
    <source>
        <dbReference type="Ensembl" id="ENSECAP00000028326.3"/>
    </source>
</evidence>
<dbReference type="Bgee" id="ENSECAG00000039166">
    <property type="expression patterns" value="Expressed in testis and 18 other cell types or tissues"/>
</dbReference>
<dbReference type="InterPro" id="IPR018517">
    <property type="entry name" value="tRNA_hU_synthase_CS"/>
</dbReference>
<dbReference type="GeneTree" id="ENSGT00390000016128"/>
<comment type="catalytic activity">
    <reaction evidence="15">
        <text>a 5,6-dihydrouridine in mRNA + NAD(+) = a uridine in mRNA + NADH + H(+)</text>
        <dbReference type="Rhea" id="RHEA:69851"/>
        <dbReference type="Rhea" id="RHEA-COMP:14658"/>
        <dbReference type="Rhea" id="RHEA-COMP:17789"/>
        <dbReference type="ChEBI" id="CHEBI:15378"/>
        <dbReference type="ChEBI" id="CHEBI:57540"/>
        <dbReference type="ChEBI" id="CHEBI:57945"/>
        <dbReference type="ChEBI" id="CHEBI:65315"/>
        <dbReference type="ChEBI" id="CHEBI:74443"/>
    </reaction>
    <physiologicalReaction direction="right-to-left" evidence="15">
        <dbReference type="Rhea" id="RHEA:69853"/>
    </physiologicalReaction>
</comment>
<evidence type="ECO:0000256" key="16">
    <source>
        <dbReference type="ARBA" id="ARBA00049447"/>
    </source>
</evidence>
<evidence type="ECO:0000256" key="13">
    <source>
        <dbReference type="ARBA" id="ARBA00045365"/>
    </source>
</evidence>
<keyword evidence="6 18" id="KW-0479">Metal-binding</keyword>
<name>A0A3Q2H5H3_HORSE</name>
<evidence type="ECO:0000256" key="19">
    <source>
        <dbReference type="RuleBase" id="RU291113"/>
    </source>
</evidence>
<keyword evidence="8 18" id="KW-0863">Zinc-finger</keyword>
<reference evidence="22" key="3">
    <citation type="submission" date="2025-09" db="UniProtKB">
        <authorList>
            <consortium name="Ensembl"/>
        </authorList>
    </citation>
    <scope>IDENTIFICATION</scope>
    <source>
        <strain evidence="22">Thoroughbred</strain>
    </source>
</reference>
<evidence type="ECO:0000256" key="18">
    <source>
        <dbReference type="PROSITE-ProRule" id="PRU00723"/>
    </source>
</evidence>
<keyword evidence="9 18" id="KW-0862">Zinc</keyword>
<evidence type="ECO:0000256" key="11">
    <source>
        <dbReference type="ARBA" id="ARBA00023002"/>
    </source>
</evidence>
<keyword evidence="23" id="KW-1185">Reference proteome</keyword>
<dbReference type="GO" id="GO:0006397">
    <property type="term" value="P:mRNA processing"/>
    <property type="evidence" value="ECO:0007669"/>
    <property type="project" value="UniProtKB-KW"/>
</dbReference>
<dbReference type="Gene3D" id="4.10.1000.10">
    <property type="entry name" value="Zinc finger, CCCH-type"/>
    <property type="match status" value="1"/>
</dbReference>
<feature type="compositionally biased region" description="Pro residues" evidence="20">
    <location>
        <begin position="916"/>
        <end position="929"/>
    </location>
</feature>
<accession>A0A3Q2H5H3</accession>
<dbReference type="PROSITE" id="PS01136">
    <property type="entry name" value="UPF0034"/>
    <property type="match status" value="1"/>
</dbReference>
<evidence type="ECO:0000256" key="2">
    <source>
        <dbReference type="ARBA" id="ARBA00022630"/>
    </source>
</evidence>
<evidence type="ECO:0000256" key="12">
    <source>
        <dbReference type="ARBA" id="ARBA00023027"/>
    </source>
</evidence>
<dbReference type="PROSITE" id="PS50103">
    <property type="entry name" value="ZF_C3H1"/>
    <property type="match status" value="2"/>
</dbReference>
<feature type="domain" description="C3H1-type" evidence="21">
    <location>
        <begin position="176"/>
        <end position="201"/>
    </location>
</feature>
<dbReference type="GO" id="GO:0008270">
    <property type="term" value="F:zinc ion binding"/>
    <property type="evidence" value="ECO:0007669"/>
    <property type="project" value="UniProtKB-KW"/>
</dbReference>
<dbReference type="InterPro" id="IPR031535">
    <property type="entry name" value="PRR22"/>
</dbReference>
<feature type="compositionally biased region" description="Basic and acidic residues" evidence="20">
    <location>
        <begin position="37"/>
        <end position="58"/>
    </location>
</feature>
<feature type="region of interest" description="Disordered" evidence="20">
    <location>
        <begin position="1083"/>
        <end position="1132"/>
    </location>
</feature>
<comment type="function">
    <text evidence="13">Catalyzes the synthesis of dihydrouridine, a modified base, in various RNAs, such as tRNAs, mRNAs and some long non-coding RNAs (lncRNAs). Mainly modifies the uridine in position 47 (U47) in the D-loop of most cytoplasmic tRNAs. Also able to mediate the formation of dihydrouridine in some mRNAs, thereby regulating their translation.</text>
</comment>
<evidence type="ECO:0000259" key="21">
    <source>
        <dbReference type="PROSITE" id="PS50103"/>
    </source>
</evidence>
<feature type="compositionally biased region" description="Pro residues" evidence="20">
    <location>
        <begin position="1087"/>
        <end position="1105"/>
    </location>
</feature>
<dbReference type="Gene3D" id="3.20.20.70">
    <property type="entry name" value="Aldolase class I"/>
    <property type="match status" value="1"/>
</dbReference>
<dbReference type="Ensembl" id="ENSECAT00000043133.3">
    <property type="protein sequence ID" value="ENSECAP00000028326.3"/>
    <property type="gene ID" value="ENSECAG00000019359.4"/>
</dbReference>
<reference evidence="22 23" key="1">
    <citation type="journal article" date="2009" name="Science">
        <title>Genome sequence, comparative analysis, and population genetics of the domestic horse.</title>
        <authorList>
            <consortium name="Broad Institute Genome Sequencing Platform"/>
            <consortium name="Broad Institute Whole Genome Assembly Team"/>
            <person name="Wade C.M."/>
            <person name="Giulotto E."/>
            <person name="Sigurdsson S."/>
            <person name="Zoli M."/>
            <person name="Gnerre S."/>
            <person name="Imsland F."/>
            <person name="Lear T.L."/>
            <person name="Adelson D.L."/>
            <person name="Bailey E."/>
            <person name="Bellone R.R."/>
            <person name="Bloecker H."/>
            <person name="Distl O."/>
            <person name="Edgar R.C."/>
            <person name="Garber M."/>
            <person name="Leeb T."/>
            <person name="Mauceli E."/>
            <person name="MacLeod J.N."/>
            <person name="Penedo M.C.T."/>
            <person name="Raison J.M."/>
            <person name="Sharpe T."/>
            <person name="Vogel J."/>
            <person name="Andersson L."/>
            <person name="Antczak D.F."/>
            <person name="Biagi T."/>
            <person name="Binns M.M."/>
            <person name="Chowdhary B.P."/>
            <person name="Coleman S.J."/>
            <person name="Della Valle G."/>
            <person name="Fryc S."/>
            <person name="Guerin G."/>
            <person name="Hasegawa T."/>
            <person name="Hill E.W."/>
            <person name="Jurka J."/>
            <person name="Kiialainen A."/>
            <person name="Lindgren G."/>
            <person name="Liu J."/>
            <person name="Magnani E."/>
            <person name="Mickelson J.R."/>
            <person name="Murray J."/>
            <person name="Nergadze S.G."/>
            <person name="Onofrio R."/>
            <person name="Pedroni S."/>
            <person name="Piras M.F."/>
            <person name="Raudsepp T."/>
            <person name="Rocchi M."/>
            <person name="Roeed K.H."/>
            <person name="Ryder O.A."/>
            <person name="Searle S."/>
            <person name="Skow L."/>
            <person name="Swinburne J.E."/>
            <person name="Syvaenen A.C."/>
            <person name="Tozaki T."/>
            <person name="Valberg S.J."/>
            <person name="Vaudin M."/>
            <person name="White J.R."/>
            <person name="Zody M.C."/>
            <person name="Lander E.S."/>
            <person name="Lindblad-Toh K."/>
        </authorList>
    </citation>
    <scope>NUCLEOTIDE SEQUENCE [LARGE SCALE GENOMIC DNA]</scope>
    <source>
        <strain evidence="22 23">Thoroughbred</strain>
    </source>
</reference>
<feature type="zinc finger region" description="C3H1-type" evidence="18">
    <location>
        <begin position="176"/>
        <end position="201"/>
    </location>
</feature>
<keyword evidence="7" id="KW-0677">Repeat</keyword>
<keyword evidence="2 19" id="KW-0285">Flavoprotein</keyword>
<evidence type="ECO:0000256" key="10">
    <source>
        <dbReference type="ARBA" id="ARBA00022857"/>
    </source>
</evidence>
<keyword evidence="11 19" id="KW-0560">Oxidoreductase</keyword>
<dbReference type="EC" id="1.3.1.-" evidence="19"/>
<evidence type="ECO:0000256" key="1">
    <source>
        <dbReference type="ARBA" id="ARBA00001917"/>
    </source>
</evidence>
<dbReference type="PaxDb" id="9796-ENSECAP00000028326"/>
<organism evidence="22 23">
    <name type="scientific">Equus caballus</name>
    <name type="common">Horse</name>
    <dbReference type="NCBI Taxonomy" id="9796"/>
    <lineage>
        <taxon>Eukaryota</taxon>
        <taxon>Metazoa</taxon>
        <taxon>Chordata</taxon>
        <taxon>Craniata</taxon>
        <taxon>Vertebrata</taxon>
        <taxon>Euteleostomi</taxon>
        <taxon>Mammalia</taxon>
        <taxon>Eutheria</taxon>
        <taxon>Laurasiatheria</taxon>
        <taxon>Perissodactyla</taxon>
        <taxon>Equidae</taxon>
        <taxon>Equus</taxon>
    </lineage>
</organism>